<evidence type="ECO:0000256" key="1">
    <source>
        <dbReference type="ARBA" id="ARBA00004141"/>
    </source>
</evidence>
<sequence>MSATTALTRSELRLFLREPAALFWIVAFPVLLLIVLGSIPSLREADPGTGVRIINYYTPVIILMSLAFLAVSTMPAVIAGYREQRILKRLATTPIGSARMLGAQLLMYLGLAIAMALLVLAVARLAFDVPLPRQPLGFAIALLLAIAALLAIGVLVAALVPTGRTAGAVGAMLFFPLMFFAGLWIPIPVMPDVLADIARYSPLGAATEAMTATAAGEWPTWWTLPVLAAYAVTCGGLAVRFFRWEP</sequence>
<dbReference type="AlphaFoldDB" id="A0A7L4YLT1"/>
<dbReference type="Pfam" id="PF01061">
    <property type="entry name" value="ABC2_membrane"/>
    <property type="match status" value="1"/>
</dbReference>
<feature type="transmembrane region" description="Helical" evidence="6">
    <location>
        <begin position="167"/>
        <end position="187"/>
    </location>
</feature>
<feature type="transmembrane region" description="Helical" evidence="6">
    <location>
        <begin position="105"/>
        <end position="127"/>
    </location>
</feature>
<keyword evidence="6" id="KW-0813">Transport</keyword>
<dbReference type="OrthoDB" id="3217868at2"/>
<dbReference type="GO" id="GO:0140359">
    <property type="term" value="F:ABC-type transporter activity"/>
    <property type="evidence" value="ECO:0007669"/>
    <property type="project" value="InterPro"/>
</dbReference>
<gene>
    <name evidence="8" type="ORF">EK0264_05740</name>
</gene>
<dbReference type="InterPro" id="IPR013525">
    <property type="entry name" value="ABC2_TM"/>
</dbReference>
<keyword evidence="2 6" id="KW-0812">Transmembrane</keyword>
<evidence type="ECO:0000256" key="5">
    <source>
        <dbReference type="ARBA" id="ARBA00023251"/>
    </source>
</evidence>
<dbReference type="InterPro" id="IPR052902">
    <property type="entry name" value="ABC-2_transporter"/>
</dbReference>
<dbReference type="PIRSF" id="PIRSF006648">
    <property type="entry name" value="DrrB"/>
    <property type="match status" value="1"/>
</dbReference>
<keyword evidence="6" id="KW-1003">Cell membrane</keyword>
<evidence type="ECO:0000313" key="8">
    <source>
        <dbReference type="EMBL" id="QHB99832.1"/>
    </source>
</evidence>
<protein>
    <recommendedName>
        <fullName evidence="6">Transport permease protein</fullName>
    </recommendedName>
</protein>
<evidence type="ECO:0000256" key="2">
    <source>
        <dbReference type="ARBA" id="ARBA00022692"/>
    </source>
</evidence>
<evidence type="ECO:0000313" key="9">
    <source>
        <dbReference type="Proteomes" id="UP000463857"/>
    </source>
</evidence>
<keyword evidence="3 6" id="KW-1133">Transmembrane helix</keyword>
<dbReference type="InterPro" id="IPR047817">
    <property type="entry name" value="ABC2_TM_bact-type"/>
</dbReference>
<feature type="transmembrane region" description="Helical" evidence="6">
    <location>
        <begin position="60"/>
        <end position="81"/>
    </location>
</feature>
<organism evidence="8 9">
    <name type="scientific">Epidermidibacterium keratini</name>
    <dbReference type="NCBI Taxonomy" id="1891644"/>
    <lineage>
        <taxon>Bacteria</taxon>
        <taxon>Bacillati</taxon>
        <taxon>Actinomycetota</taxon>
        <taxon>Actinomycetes</taxon>
        <taxon>Sporichthyales</taxon>
        <taxon>Sporichthyaceae</taxon>
        <taxon>Epidermidibacterium</taxon>
    </lineage>
</organism>
<dbReference type="EMBL" id="CP047156">
    <property type="protein sequence ID" value="QHB99832.1"/>
    <property type="molecule type" value="Genomic_DNA"/>
</dbReference>
<dbReference type="KEGG" id="eke:EK0264_05740"/>
<dbReference type="GO" id="GO:0046677">
    <property type="term" value="P:response to antibiotic"/>
    <property type="evidence" value="ECO:0007669"/>
    <property type="project" value="UniProtKB-KW"/>
</dbReference>
<dbReference type="Proteomes" id="UP000463857">
    <property type="component" value="Chromosome"/>
</dbReference>
<evidence type="ECO:0000256" key="6">
    <source>
        <dbReference type="RuleBase" id="RU361157"/>
    </source>
</evidence>
<feature type="transmembrane region" description="Helical" evidence="6">
    <location>
        <begin position="139"/>
        <end position="160"/>
    </location>
</feature>
<dbReference type="RefSeq" id="WP_159543780.1">
    <property type="nucleotide sequence ID" value="NZ_CP047156.1"/>
</dbReference>
<feature type="transmembrane region" description="Helical" evidence="6">
    <location>
        <begin position="21"/>
        <end position="40"/>
    </location>
</feature>
<evidence type="ECO:0000259" key="7">
    <source>
        <dbReference type="PROSITE" id="PS51012"/>
    </source>
</evidence>
<evidence type="ECO:0000256" key="3">
    <source>
        <dbReference type="ARBA" id="ARBA00022989"/>
    </source>
</evidence>
<keyword evidence="9" id="KW-1185">Reference proteome</keyword>
<dbReference type="PROSITE" id="PS51012">
    <property type="entry name" value="ABC_TM2"/>
    <property type="match status" value="1"/>
</dbReference>
<comment type="similarity">
    <text evidence="6">Belongs to the ABC-2 integral membrane protein family.</text>
</comment>
<dbReference type="PRINTS" id="PR00164">
    <property type="entry name" value="ABC2TRNSPORT"/>
</dbReference>
<feature type="domain" description="ABC transmembrane type-2" evidence="7">
    <location>
        <begin position="20"/>
        <end position="245"/>
    </location>
</feature>
<proteinExistence type="inferred from homology"/>
<dbReference type="InParanoid" id="A0A7L4YLT1"/>
<dbReference type="InterPro" id="IPR000412">
    <property type="entry name" value="ABC_2_transport"/>
</dbReference>
<name>A0A7L4YLT1_9ACTN</name>
<feature type="transmembrane region" description="Helical" evidence="6">
    <location>
        <begin position="221"/>
        <end position="242"/>
    </location>
</feature>
<dbReference type="PANTHER" id="PTHR43027:SF2">
    <property type="entry name" value="TRANSPORT PERMEASE PROTEIN"/>
    <property type="match status" value="1"/>
</dbReference>
<evidence type="ECO:0000256" key="4">
    <source>
        <dbReference type="ARBA" id="ARBA00023136"/>
    </source>
</evidence>
<accession>A0A7L4YLT1</accession>
<reference evidence="8 9" key="1">
    <citation type="journal article" date="2018" name="Int. J. Syst. Evol. Microbiol.">
        <title>Epidermidibacterium keratini gen. nov., sp. nov., a member of the family Sporichthyaceae, isolated from keratin epidermis.</title>
        <authorList>
            <person name="Lee D.G."/>
            <person name="Trujillo M.E."/>
            <person name="Kang S."/>
            <person name="Nam J.J."/>
            <person name="Kim Y.J."/>
        </authorList>
    </citation>
    <scope>NUCLEOTIDE SEQUENCE [LARGE SCALE GENOMIC DNA]</scope>
    <source>
        <strain evidence="8 9">EPI-7</strain>
    </source>
</reference>
<comment type="subcellular location">
    <subcellularLocation>
        <location evidence="6">Cell membrane</location>
        <topology evidence="6">Multi-pass membrane protein</topology>
    </subcellularLocation>
    <subcellularLocation>
        <location evidence="1">Membrane</location>
        <topology evidence="1">Multi-pass membrane protein</topology>
    </subcellularLocation>
</comment>
<dbReference type="GO" id="GO:0043190">
    <property type="term" value="C:ATP-binding cassette (ABC) transporter complex"/>
    <property type="evidence" value="ECO:0007669"/>
    <property type="project" value="InterPro"/>
</dbReference>
<dbReference type="PANTHER" id="PTHR43027">
    <property type="entry name" value="DOXORUBICIN RESISTANCE ABC TRANSPORTER PERMEASE PROTEIN DRRC-RELATED"/>
    <property type="match status" value="1"/>
</dbReference>
<keyword evidence="4 6" id="KW-0472">Membrane</keyword>
<keyword evidence="5" id="KW-0046">Antibiotic resistance</keyword>